<keyword evidence="4" id="KW-0547">Nucleotide-binding</keyword>
<dbReference type="InterPro" id="IPR050173">
    <property type="entry name" value="ABC_transporter_C-like"/>
</dbReference>
<dbReference type="InterPro" id="IPR017871">
    <property type="entry name" value="ABC_transporter-like_CS"/>
</dbReference>
<feature type="transmembrane region" description="Helical" evidence="9">
    <location>
        <begin position="66"/>
        <end position="83"/>
    </location>
</feature>
<feature type="transmembrane region" description="Helical" evidence="9">
    <location>
        <begin position="636"/>
        <end position="659"/>
    </location>
</feature>
<dbReference type="InterPro" id="IPR044726">
    <property type="entry name" value="ABCC_6TM_D2"/>
</dbReference>
<accession>A0A0S4IYC2</accession>
<evidence type="ECO:0000256" key="2">
    <source>
        <dbReference type="ARBA" id="ARBA00022448"/>
    </source>
</evidence>
<dbReference type="SUPFAM" id="SSF52540">
    <property type="entry name" value="P-loop containing nucleoside triphosphate hydrolases"/>
    <property type="match status" value="2"/>
</dbReference>
<dbReference type="CDD" id="cd18579">
    <property type="entry name" value="ABC_6TM_ABCC_D1"/>
    <property type="match status" value="1"/>
</dbReference>
<evidence type="ECO:0000256" key="5">
    <source>
        <dbReference type="ARBA" id="ARBA00022840"/>
    </source>
</evidence>
<dbReference type="InterPro" id="IPR027417">
    <property type="entry name" value="P-loop_NTPase"/>
</dbReference>
<feature type="transmembrane region" description="Helical" evidence="9">
    <location>
        <begin position="103"/>
        <end position="120"/>
    </location>
</feature>
<evidence type="ECO:0000256" key="9">
    <source>
        <dbReference type="SAM" id="Phobius"/>
    </source>
</evidence>
<dbReference type="FunFam" id="1.20.1560.10:FF:000082">
    <property type="entry name" value="ABC transporter, multidrug resistance associated protein"/>
    <property type="match status" value="1"/>
</dbReference>
<dbReference type="OMA" id="ILISMEN"/>
<feature type="transmembrane region" description="Helical" evidence="9">
    <location>
        <begin position="1087"/>
        <end position="1106"/>
    </location>
</feature>
<feature type="transmembrane region" description="Helical" evidence="9">
    <location>
        <begin position="1053"/>
        <end position="1075"/>
    </location>
</feature>
<feature type="transmembrane region" description="Helical" evidence="9">
    <location>
        <begin position="7"/>
        <end position="28"/>
    </location>
</feature>
<feature type="transmembrane region" description="Helical" evidence="9">
    <location>
        <begin position="1279"/>
        <end position="1299"/>
    </location>
</feature>
<evidence type="ECO:0000256" key="4">
    <source>
        <dbReference type="ARBA" id="ARBA00022741"/>
    </source>
</evidence>
<feature type="domain" description="ABC transmembrane type-1" evidence="11">
    <location>
        <begin position="418"/>
        <end position="695"/>
    </location>
</feature>
<reference evidence="13" key="1">
    <citation type="submission" date="2015-09" db="EMBL/GenBank/DDBJ databases">
        <authorList>
            <consortium name="Pathogen Informatics"/>
        </authorList>
    </citation>
    <scope>NUCLEOTIDE SEQUENCE [LARGE SCALE GENOMIC DNA]</scope>
    <source>
        <strain evidence="13">Lake Konstanz</strain>
    </source>
</reference>
<keyword evidence="13" id="KW-1185">Reference proteome</keyword>
<feature type="transmembrane region" description="Helical" evidence="9">
    <location>
        <begin position="127"/>
        <end position="148"/>
    </location>
</feature>
<dbReference type="PANTHER" id="PTHR24223">
    <property type="entry name" value="ATP-BINDING CASSETTE SUB-FAMILY C"/>
    <property type="match status" value="1"/>
</dbReference>
<dbReference type="GO" id="GO:0016020">
    <property type="term" value="C:membrane"/>
    <property type="evidence" value="ECO:0007669"/>
    <property type="project" value="UniProtKB-SubCell"/>
</dbReference>
<dbReference type="Gene3D" id="1.20.1560.10">
    <property type="entry name" value="ABC transporter type 1, transmembrane domain"/>
    <property type="match status" value="2"/>
</dbReference>
<dbReference type="CDD" id="cd03244">
    <property type="entry name" value="ABCC_MRP_domain2"/>
    <property type="match status" value="1"/>
</dbReference>
<dbReference type="SMART" id="SM00382">
    <property type="entry name" value="AAA"/>
    <property type="match status" value="2"/>
</dbReference>
<proteinExistence type="predicted"/>
<dbReference type="PROSITE" id="PS50893">
    <property type="entry name" value="ABC_TRANSPORTER_2"/>
    <property type="match status" value="2"/>
</dbReference>
<dbReference type="FunFam" id="1.20.1560.10:FF:000010">
    <property type="entry name" value="Multidrug resistance-associated ABC transporter"/>
    <property type="match status" value="1"/>
</dbReference>
<feature type="transmembrane region" description="Helical" evidence="9">
    <location>
        <begin position="1305"/>
        <end position="1326"/>
    </location>
</feature>
<dbReference type="OrthoDB" id="6500128at2759"/>
<dbReference type="InterPro" id="IPR003593">
    <property type="entry name" value="AAA+_ATPase"/>
</dbReference>
<evidence type="ECO:0000256" key="8">
    <source>
        <dbReference type="ARBA" id="ARBA00023180"/>
    </source>
</evidence>
<dbReference type="InterPro" id="IPR044746">
    <property type="entry name" value="ABCC_6TM_D1"/>
</dbReference>
<evidence type="ECO:0000259" key="10">
    <source>
        <dbReference type="PROSITE" id="PS50893"/>
    </source>
</evidence>
<keyword evidence="7 9" id="KW-0472">Membrane</keyword>
<dbReference type="GO" id="GO:0140359">
    <property type="term" value="F:ABC-type transporter activity"/>
    <property type="evidence" value="ECO:0007669"/>
    <property type="project" value="InterPro"/>
</dbReference>
<keyword evidence="8" id="KW-0325">Glycoprotein</keyword>
<feature type="transmembrane region" description="Helical" evidence="9">
    <location>
        <begin position="183"/>
        <end position="202"/>
    </location>
</feature>
<dbReference type="GO" id="GO:0005524">
    <property type="term" value="F:ATP binding"/>
    <property type="evidence" value="ECO:0007669"/>
    <property type="project" value="UniProtKB-KW"/>
</dbReference>
<dbReference type="InterPro" id="IPR036640">
    <property type="entry name" value="ABC1_TM_sf"/>
</dbReference>
<dbReference type="CDD" id="cd18580">
    <property type="entry name" value="ABC_6TM_ABCC_D2"/>
    <property type="match status" value="1"/>
</dbReference>
<dbReference type="SUPFAM" id="SSF90123">
    <property type="entry name" value="ABC transporter transmembrane region"/>
    <property type="match status" value="2"/>
</dbReference>
<feature type="transmembrane region" description="Helical" evidence="9">
    <location>
        <begin position="538"/>
        <end position="568"/>
    </location>
</feature>
<feature type="transmembrane region" description="Helical" evidence="9">
    <location>
        <begin position="451"/>
        <end position="472"/>
    </location>
</feature>
<feature type="domain" description="ABC transporter" evidence="10">
    <location>
        <begin position="778"/>
        <end position="999"/>
    </location>
</feature>
<protein>
    <submittedName>
        <fullName evidence="12">ABC transporter, putative</fullName>
    </submittedName>
</protein>
<evidence type="ECO:0000259" key="11">
    <source>
        <dbReference type="PROSITE" id="PS50929"/>
    </source>
</evidence>
<evidence type="ECO:0000256" key="6">
    <source>
        <dbReference type="ARBA" id="ARBA00022989"/>
    </source>
</evidence>
<dbReference type="FunFam" id="3.40.50.300:FF:000997">
    <property type="entry name" value="Multidrug resistance-associated protein 1"/>
    <property type="match status" value="1"/>
</dbReference>
<dbReference type="Pfam" id="PF00005">
    <property type="entry name" value="ABC_tran"/>
    <property type="match status" value="2"/>
</dbReference>
<dbReference type="GO" id="GO:0016887">
    <property type="term" value="F:ATP hydrolysis activity"/>
    <property type="evidence" value="ECO:0007669"/>
    <property type="project" value="InterPro"/>
</dbReference>
<evidence type="ECO:0000313" key="13">
    <source>
        <dbReference type="Proteomes" id="UP000051952"/>
    </source>
</evidence>
<feature type="transmembrane region" description="Helical" evidence="9">
    <location>
        <begin position="1189"/>
        <end position="1207"/>
    </location>
</feature>
<evidence type="ECO:0000256" key="1">
    <source>
        <dbReference type="ARBA" id="ARBA00004141"/>
    </source>
</evidence>
<feature type="domain" description="ABC transmembrane type-1" evidence="11">
    <location>
        <begin position="1044"/>
        <end position="1334"/>
    </location>
</feature>
<dbReference type="CDD" id="cd03250">
    <property type="entry name" value="ABCC_MRP_domain1"/>
    <property type="match status" value="1"/>
</dbReference>
<dbReference type="PROSITE" id="PS50929">
    <property type="entry name" value="ABC_TM1F"/>
    <property type="match status" value="2"/>
</dbReference>
<feature type="transmembrane region" description="Helical" evidence="9">
    <location>
        <begin position="679"/>
        <end position="700"/>
    </location>
</feature>
<dbReference type="PANTHER" id="PTHR24223:SF415">
    <property type="entry name" value="FI20190P1"/>
    <property type="match status" value="1"/>
</dbReference>
<gene>
    <name evidence="12" type="ORF">BSAL_71860</name>
</gene>
<evidence type="ECO:0000256" key="3">
    <source>
        <dbReference type="ARBA" id="ARBA00022692"/>
    </source>
</evidence>
<evidence type="ECO:0000313" key="12">
    <source>
        <dbReference type="EMBL" id="CUG06175.1"/>
    </source>
</evidence>
<dbReference type="InterPro" id="IPR003439">
    <property type="entry name" value="ABC_transporter-like_ATP-bd"/>
</dbReference>
<feature type="transmembrane region" description="Helical" evidence="9">
    <location>
        <begin position="1163"/>
        <end position="1183"/>
    </location>
</feature>
<dbReference type="Proteomes" id="UP000051952">
    <property type="component" value="Unassembled WGS sequence"/>
</dbReference>
<organism evidence="12 13">
    <name type="scientific">Bodo saltans</name>
    <name type="common">Flagellated protozoan</name>
    <dbReference type="NCBI Taxonomy" id="75058"/>
    <lineage>
        <taxon>Eukaryota</taxon>
        <taxon>Discoba</taxon>
        <taxon>Euglenozoa</taxon>
        <taxon>Kinetoplastea</taxon>
        <taxon>Metakinetoplastina</taxon>
        <taxon>Eubodonida</taxon>
        <taxon>Bodonidae</taxon>
        <taxon>Bodo</taxon>
    </lineage>
</organism>
<feature type="transmembrane region" description="Helical" evidence="9">
    <location>
        <begin position="40"/>
        <end position="59"/>
    </location>
</feature>
<feature type="domain" description="ABC transporter" evidence="10">
    <location>
        <begin position="1373"/>
        <end position="1606"/>
    </location>
</feature>
<keyword evidence="5" id="KW-0067">ATP-binding</keyword>
<keyword evidence="2" id="KW-0813">Transport</keyword>
<dbReference type="VEuPathDB" id="TriTrypDB:BSAL_71860"/>
<dbReference type="Gene3D" id="3.40.50.300">
    <property type="entry name" value="P-loop containing nucleotide triphosphate hydrolases"/>
    <property type="match status" value="2"/>
</dbReference>
<dbReference type="EMBL" id="CYKH01000567">
    <property type="protein sequence ID" value="CUG06175.1"/>
    <property type="molecule type" value="Genomic_DNA"/>
</dbReference>
<keyword evidence="3 9" id="KW-0812">Transmembrane</keyword>
<comment type="subcellular location">
    <subcellularLocation>
        <location evidence="1">Membrane</location>
        <topology evidence="1">Multi-pass membrane protein</topology>
    </subcellularLocation>
</comment>
<dbReference type="PROSITE" id="PS00211">
    <property type="entry name" value="ABC_TRANSPORTER_1"/>
    <property type="match status" value="2"/>
</dbReference>
<dbReference type="FunFam" id="3.40.50.300:FF:000630">
    <property type="entry name" value="ATP-binding cassette (ABC) transporter, putative"/>
    <property type="match status" value="1"/>
</dbReference>
<evidence type="ECO:0000256" key="7">
    <source>
        <dbReference type="ARBA" id="ARBA00023136"/>
    </source>
</evidence>
<dbReference type="Pfam" id="PF00664">
    <property type="entry name" value="ABC_membrane"/>
    <property type="match status" value="2"/>
</dbReference>
<sequence>MRDALAHFFAVTAAVVSISSDLILWWMASGIWKNRQLPTSHYTEIGLRFVVAFTMIAYASHTQQQAMIIACISAALASALLWLSHCRRLVQSKSIGETQCHVIAFAFSILLVMCIVMFFMKCTIVGCIVVAAGFAVLSLISAAMRSIGPQPPSQSLDGDEVIHGGRLIAAVLWLLYSCVEGDICVAVVYTIILMASAVALFARIANLTLPPKATTSPSHMWGAEPLYHMSREDDASLWDLQSFAWVESYATAAADETLTPTTLPPPLLGSRTWDLGRKLEAQMKQELDMYHLWDSRALAGDDVSAKWDATSRGNMRWVGCISRSPNPTQMMVGIEWTIKPTTHAGLFAPEFHNGTFEGEFLFAEENKGSSYNSSCIPADEVVLLCSAADESNARPQYPSVVRALFTATWSQIWVQAPFRVTADICMLSSPIVLEAFVKFLNSDDPCVTNGVMLSVLIFVLGVIQSSLLHRYYHLSIRCGIAQRNAVLGVLFAKCFSISPKYLAHPDMGPGRVVNMVSSDAERFNDFQQMLLYFWSYPFQIVCGIALLYRLVGWCAVGSIVALSVSIPLQRKVAQLQHKYRLELVKTSDLRVKLTNELFGGIRVVKFMGWELNFLERLEQRRSQELVFLKKSHDCRILAALVTAATPAMLVAVVFILYYLSGNTLTPEVVFPTISVLNILRIPFMMIPNLFTALIQFSVAATRVTKFLMSEDQSDLAITNIDEYIADVPSAKGASIVFDNATLCAYLPTKLPAAERTLPREKTLRNVLLPCAPSKPKCFTPSGSYFVMELRALLKNVSVRFPKGKLTVILGPTGSGKSTLLEAVLGQLYLSEGQIAAADSIGFVPQQPWIMNATVKENIEFFSPVDEKRLTTVLRTCQLDTDVQMLPGGLETEIGERGVNLSGGQRARVSMARAVYARRDVYLLDDPLSALDAHVGAALLSDCILGTLAYSTRILATHHAHVLPKADYIIELNLDGSIKFSGTYPEYSGVHPNDDINAATPTGRSHATQIPFSPKEELQQVCAKLTSKEEKASGSVPLATYIAYFNACGGLLRMLLVVLVFFATEFLLVSNTIWLSLWSVQTMSLSQITYLLVYLLVITIGIISAPLRYRVAYDAMRTGSFQLHAGLLRSVIRAPMSFFDTTPLGRILNRFVQDIDQADNGLQLSIVSMLQMLFSALSTTLIMLVSQPGVILVILPCFYVYYRLLIFYNAANREARRIGNVVNSPVTSLLTEVLHGVKTICAFKKGDVIMLEATKRLDVTYSAAYLQNVLNRWLGLRIELIGTAIIGAVALGTALSKVFSFGTPNIAVLSLGLTTSTTITTMLNWIVRQVSAVESDMNSIERILYYSDSIEQENLELAPCQQTKAVLKDTSMVFKDVDMKYREDLPLVLQRLSFTVNCNEKVGVVGRTGSGKSSLLMTFLRIVEICGGSITIGGVAASSMSLAQLRGLFSMIPQDPILFDGTIRSNLDPFGQHGDADVVEALVLVGMQEKVFEDPLGIQRVVLDGGSNFSVGQRQLLCMARAILKKGCEFILMDEATANIDPDMDARIQSAVKTAFATKTVVTIAHRIQTMTAYDKVIVMDHGEAVEIGSPQTLFLNRTSRFRALVEAQEGTAKEEVIGVLDPTHNQSQQ</sequence>
<keyword evidence="6 9" id="KW-1133">Transmembrane helix</keyword>
<dbReference type="InterPro" id="IPR011527">
    <property type="entry name" value="ABC1_TM_dom"/>
</dbReference>
<name>A0A0S4IYC2_BODSA</name>